<reference evidence="1 2" key="1">
    <citation type="journal article" date="2018" name="Mol. Plant">
        <title>The genome of Artemisia annua provides insight into the evolution of Asteraceae family and artemisinin biosynthesis.</title>
        <authorList>
            <person name="Shen Q."/>
            <person name="Zhang L."/>
            <person name="Liao Z."/>
            <person name="Wang S."/>
            <person name="Yan T."/>
            <person name="Shi P."/>
            <person name="Liu M."/>
            <person name="Fu X."/>
            <person name="Pan Q."/>
            <person name="Wang Y."/>
            <person name="Lv Z."/>
            <person name="Lu X."/>
            <person name="Zhang F."/>
            <person name="Jiang W."/>
            <person name="Ma Y."/>
            <person name="Chen M."/>
            <person name="Hao X."/>
            <person name="Li L."/>
            <person name="Tang Y."/>
            <person name="Lv G."/>
            <person name="Zhou Y."/>
            <person name="Sun X."/>
            <person name="Brodelius P.E."/>
            <person name="Rose J.K.C."/>
            <person name="Tang K."/>
        </authorList>
    </citation>
    <scope>NUCLEOTIDE SEQUENCE [LARGE SCALE GENOMIC DNA]</scope>
    <source>
        <strain evidence="2">cv. Huhao1</strain>
        <tissue evidence="1">Leaf</tissue>
    </source>
</reference>
<name>A0A2U1QDU9_ARTAN</name>
<dbReference type="Gene3D" id="3.60.110.10">
    <property type="entry name" value="Carbon-nitrogen hydrolase"/>
    <property type="match status" value="1"/>
</dbReference>
<proteinExistence type="predicted"/>
<sequence length="475" mass="53423">MANARAKVAGACAMLRPVSSSTQVNSFSFWFTYGRFNDKPRGGKMGHCVYSRNYIVKMFYLLKSTFNNRRIKHFMNTLVLGSEPQDDGLDSCDHWKRVMQGHAGANLVPIVASNRIGKEVIETEHGKSAITFYGNSFIAVMKRAQNVAQAVVRTRSTLSAWSCMGARRRPVGNAPTDDFSETSLIHEKHVRQQATINNPKVVDQAVLNVGIEMIKQALGSGDTNFELTWNRSEPQDDGLDSRDHWKRVMQGHAGANLVKGSLRQNMVKVQSHSTATSRKVMLRVDAKQGAPKDRNPPIELFQHLLYAPHDLFSKICLPLCKYSSVDIYPLKIHLTETMYRMMWEYFFPEEEQDRSLEGLNYFWFKTSKKGSIVNEASASSSHSIKESEGSSRSNPYVVPVTSGSNHSSIHGDTTRGHLRGRMRVIALELGRSSFFDRKCEESVADELVLQRHSSNFAPSKMEYKDTKTSKGLDLG</sequence>
<dbReference type="InterPro" id="IPR045167">
    <property type="entry name" value="Hobbit"/>
</dbReference>
<organism evidence="1 2">
    <name type="scientific">Artemisia annua</name>
    <name type="common">Sweet wormwood</name>
    <dbReference type="NCBI Taxonomy" id="35608"/>
    <lineage>
        <taxon>Eukaryota</taxon>
        <taxon>Viridiplantae</taxon>
        <taxon>Streptophyta</taxon>
        <taxon>Embryophyta</taxon>
        <taxon>Tracheophyta</taxon>
        <taxon>Spermatophyta</taxon>
        <taxon>Magnoliopsida</taxon>
        <taxon>eudicotyledons</taxon>
        <taxon>Gunneridae</taxon>
        <taxon>Pentapetalae</taxon>
        <taxon>asterids</taxon>
        <taxon>campanulids</taxon>
        <taxon>Asterales</taxon>
        <taxon>Asteraceae</taxon>
        <taxon>Asteroideae</taxon>
        <taxon>Anthemideae</taxon>
        <taxon>Artemisiinae</taxon>
        <taxon>Artemisia</taxon>
    </lineage>
</organism>
<comment type="caution">
    <text evidence="1">The sequence shown here is derived from an EMBL/GenBank/DDBJ whole genome shotgun (WGS) entry which is preliminary data.</text>
</comment>
<dbReference type="STRING" id="35608.A0A2U1QDU9"/>
<dbReference type="EMBL" id="PKPP01000195">
    <property type="protein sequence ID" value="PWA96153.1"/>
    <property type="molecule type" value="Genomic_DNA"/>
</dbReference>
<dbReference type="AlphaFoldDB" id="A0A2U1QDU9"/>
<gene>
    <name evidence="1" type="ORF">CTI12_AA042840</name>
</gene>
<dbReference type="PANTHER" id="PTHR15678:SF6">
    <property type="entry name" value="BRIDGE-LIKE LIPID TRANSFER PROTEIN FAMILY MEMBER 2"/>
    <property type="match status" value="1"/>
</dbReference>
<dbReference type="Proteomes" id="UP000245207">
    <property type="component" value="Unassembled WGS sequence"/>
</dbReference>
<dbReference type="PANTHER" id="PTHR15678">
    <property type="entry name" value="ANTIGEN MLAA-22-RELATED"/>
    <property type="match status" value="1"/>
</dbReference>
<keyword evidence="2" id="KW-1185">Reference proteome</keyword>
<dbReference type="OrthoDB" id="412018at2759"/>
<dbReference type="InterPro" id="IPR036526">
    <property type="entry name" value="C-N_Hydrolase_sf"/>
</dbReference>
<dbReference type="Pfam" id="PF10344">
    <property type="entry name" value="Hobbit"/>
    <property type="match status" value="1"/>
</dbReference>
<evidence type="ECO:0000313" key="1">
    <source>
        <dbReference type="EMBL" id="PWA96153.1"/>
    </source>
</evidence>
<evidence type="ECO:0000313" key="2">
    <source>
        <dbReference type="Proteomes" id="UP000245207"/>
    </source>
</evidence>
<protein>
    <submittedName>
        <fullName evidence="1">Uncharacterized protein</fullName>
    </submittedName>
</protein>
<accession>A0A2U1QDU9</accession>